<dbReference type="Pfam" id="PF16746">
    <property type="entry name" value="BAR_3"/>
    <property type="match status" value="1"/>
</dbReference>
<keyword evidence="3 6" id="KW-0863">Zinc-finger</keyword>
<dbReference type="EMBL" id="PJQM01000230">
    <property type="protein sequence ID" value="RCI06105.1"/>
    <property type="molecule type" value="Genomic_DNA"/>
</dbReference>
<dbReference type="GO" id="GO:0005737">
    <property type="term" value="C:cytoplasm"/>
    <property type="evidence" value="ECO:0007669"/>
    <property type="project" value="InterPro"/>
</dbReference>
<dbReference type="InterPro" id="IPR004148">
    <property type="entry name" value="BAR_dom"/>
</dbReference>
<dbReference type="PROSITE" id="PS50003">
    <property type="entry name" value="PH_DOMAIN"/>
    <property type="match status" value="1"/>
</dbReference>
<dbReference type="GO" id="GO:0005096">
    <property type="term" value="F:GTPase activator activity"/>
    <property type="evidence" value="ECO:0007669"/>
    <property type="project" value="UniProtKB-KW"/>
</dbReference>
<dbReference type="PROSITE" id="PS50115">
    <property type="entry name" value="ARFGAP"/>
    <property type="match status" value="1"/>
</dbReference>
<dbReference type="InterPro" id="IPR037278">
    <property type="entry name" value="ARFGAP/RecO"/>
</dbReference>
<organism evidence="9 10">
    <name type="scientific">Rhizopus stolonifer</name>
    <name type="common">Rhizopus nigricans</name>
    <dbReference type="NCBI Taxonomy" id="4846"/>
    <lineage>
        <taxon>Eukaryota</taxon>
        <taxon>Fungi</taxon>
        <taxon>Fungi incertae sedis</taxon>
        <taxon>Mucoromycota</taxon>
        <taxon>Mucoromycotina</taxon>
        <taxon>Mucoromycetes</taxon>
        <taxon>Mucorales</taxon>
        <taxon>Mucorineae</taxon>
        <taxon>Rhizopodaceae</taxon>
        <taxon>Rhizopus</taxon>
    </lineage>
</organism>
<dbReference type="InterPro" id="IPR001849">
    <property type="entry name" value="PH_domain"/>
</dbReference>
<dbReference type="InterPro" id="IPR001164">
    <property type="entry name" value="ArfGAP_dom"/>
</dbReference>
<feature type="domain" description="PH" evidence="7">
    <location>
        <begin position="265"/>
        <end position="364"/>
    </location>
</feature>
<dbReference type="PROSITE" id="PS50088">
    <property type="entry name" value="ANK_REPEAT"/>
    <property type="match status" value="1"/>
</dbReference>
<dbReference type="SMART" id="SM00105">
    <property type="entry name" value="ArfGap"/>
    <property type="match status" value="1"/>
</dbReference>
<proteinExistence type="predicted"/>
<name>A0A367KV92_RHIST</name>
<evidence type="ECO:0000313" key="9">
    <source>
        <dbReference type="EMBL" id="RCI06105.1"/>
    </source>
</evidence>
<evidence type="ECO:0000259" key="7">
    <source>
        <dbReference type="PROSITE" id="PS50003"/>
    </source>
</evidence>
<comment type="caution">
    <text evidence="9">The sequence shown here is derived from an EMBL/GenBank/DDBJ whole genome shotgun (WGS) entry which is preliminary data.</text>
</comment>
<protein>
    <recommendedName>
        <fullName evidence="11">ArfGAP with coiled-coil, ankyrin repeat and PH domains 3</fullName>
    </recommendedName>
</protein>
<feature type="repeat" description="ANK" evidence="5">
    <location>
        <begin position="598"/>
        <end position="630"/>
    </location>
</feature>
<evidence type="ECO:0000256" key="5">
    <source>
        <dbReference type="PROSITE-ProRule" id="PRU00023"/>
    </source>
</evidence>
<dbReference type="Proteomes" id="UP000253551">
    <property type="component" value="Unassembled WGS sequence"/>
</dbReference>
<dbReference type="Gene3D" id="1.10.220.150">
    <property type="entry name" value="Arf GTPase activating protein"/>
    <property type="match status" value="1"/>
</dbReference>
<dbReference type="PANTHER" id="PTHR23180:SF160">
    <property type="entry name" value="ADP-RIBOSYLATION FACTOR GTPASE-ACTIVATING PROTEIN EFFECTOR PROTEIN 1"/>
    <property type="match status" value="1"/>
</dbReference>
<dbReference type="InterPro" id="IPR036770">
    <property type="entry name" value="Ankyrin_rpt-contain_sf"/>
</dbReference>
<keyword evidence="4" id="KW-0862">Zinc</keyword>
<dbReference type="GO" id="GO:0008270">
    <property type="term" value="F:zinc ion binding"/>
    <property type="evidence" value="ECO:0007669"/>
    <property type="project" value="UniProtKB-KW"/>
</dbReference>
<reference evidence="9 10" key="1">
    <citation type="journal article" date="2018" name="G3 (Bethesda)">
        <title>Phylogenetic and Phylogenomic Definition of Rhizopus Species.</title>
        <authorList>
            <person name="Gryganskyi A.P."/>
            <person name="Golan J."/>
            <person name="Dolatabadi S."/>
            <person name="Mondo S."/>
            <person name="Robb S."/>
            <person name="Idnurm A."/>
            <person name="Muszewska A."/>
            <person name="Steczkiewicz K."/>
            <person name="Masonjones S."/>
            <person name="Liao H.L."/>
            <person name="Gajdeczka M.T."/>
            <person name="Anike F."/>
            <person name="Vuek A."/>
            <person name="Anishchenko I.M."/>
            <person name="Voigt K."/>
            <person name="de Hoog G.S."/>
            <person name="Smith M.E."/>
            <person name="Heitman J."/>
            <person name="Vilgalys R."/>
            <person name="Stajich J.E."/>
        </authorList>
    </citation>
    <scope>NUCLEOTIDE SEQUENCE [LARGE SCALE GENOMIC DNA]</scope>
    <source>
        <strain evidence="9 10">LSU 92-RS-03</strain>
    </source>
</reference>
<keyword evidence="2" id="KW-0479">Metal-binding</keyword>
<dbReference type="InterPro" id="IPR038508">
    <property type="entry name" value="ArfGAP_dom_sf"/>
</dbReference>
<dbReference type="PANTHER" id="PTHR23180">
    <property type="entry name" value="CENTAURIN/ARF"/>
    <property type="match status" value="1"/>
</dbReference>
<dbReference type="SUPFAM" id="SSF57863">
    <property type="entry name" value="ArfGap/RecO-like zinc finger"/>
    <property type="match status" value="1"/>
</dbReference>
<dbReference type="Pfam" id="PF00169">
    <property type="entry name" value="PH"/>
    <property type="match status" value="1"/>
</dbReference>
<evidence type="ECO:0000259" key="8">
    <source>
        <dbReference type="PROSITE" id="PS50115"/>
    </source>
</evidence>
<dbReference type="Pfam" id="PF12796">
    <property type="entry name" value="Ank_2"/>
    <property type="match status" value="1"/>
</dbReference>
<dbReference type="SMART" id="SM00248">
    <property type="entry name" value="ANK"/>
    <property type="match status" value="3"/>
</dbReference>
<dbReference type="OrthoDB" id="10266696at2759"/>
<evidence type="ECO:0000313" key="10">
    <source>
        <dbReference type="Proteomes" id="UP000253551"/>
    </source>
</evidence>
<dbReference type="CDD" id="cd13250">
    <property type="entry name" value="PH_ACAP"/>
    <property type="match status" value="1"/>
</dbReference>
<dbReference type="STRING" id="4846.A0A367KV92"/>
<evidence type="ECO:0000256" key="1">
    <source>
        <dbReference type="ARBA" id="ARBA00022468"/>
    </source>
</evidence>
<dbReference type="PRINTS" id="PR00405">
    <property type="entry name" value="REVINTRACTNG"/>
</dbReference>
<dbReference type="Gene3D" id="2.30.29.30">
    <property type="entry name" value="Pleckstrin-homology domain (PH domain)/Phosphotyrosine-binding domain (PTB)"/>
    <property type="match status" value="1"/>
</dbReference>
<dbReference type="FunFam" id="1.10.220.150:FF:000009">
    <property type="entry name" value="stromal membrane-associated protein 1 isoform X1"/>
    <property type="match status" value="1"/>
</dbReference>
<keyword evidence="10" id="KW-1185">Reference proteome</keyword>
<gene>
    <name evidence="9" type="ORF">CU098_012769</name>
</gene>
<accession>A0A367KV92</accession>
<dbReference type="InterPro" id="IPR011993">
    <property type="entry name" value="PH-like_dom_sf"/>
</dbReference>
<dbReference type="SMART" id="SM00233">
    <property type="entry name" value="PH"/>
    <property type="match status" value="1"/>
</dbReference>
<keyword evidence="1" id="KW-0343">GTPase activation</keyword>
<dbReference type="SUPFAM" id="SSF103657">
    <property type="entry name" value="BAR/IMD domain-like"/>
    <property type="match status" value="1"/>
</dbReference>
<evidence type="ECO:0000256" key="4">
    <source>
        <dbReference type="ARBA" id="ARBA00022833"/>
    </source>
</evidence>
<dbReference type="InterPro" id="IPR045258">
    <property type="entry name" value="ACAP1/2/3-like"/>
</dbReference>
<evidence type="ECO:0000256" key="2">
    <source>
        <dbReference type="ARBA" id="ARBA00022723"/>
    </source>
</evidence>
<dbReference type="Pfam" id="PF01412">
    <property type="entry name" value="ArfGap"/>
    <property type="match status" value="1"/>
</dbReference>
<dbReference type="InterPro" id="IPR002110">
    <property type="entry name" value="Ankyrin_rpt"/>
</dbReference>
<evidence type="ECO:0000256" key="3">
    <source>
        <dbReference type="ARBA" id="ARBA00022771"/>
    </source>
</evidence>
<dbReference type="CDD" id="cd08204">
    <property type="entry name" value="ArfGap"/>
    <property type="match status" value="1"/>
</dbReference>
<dbReference type="AlphaFoldDB" id="A0A367KV92"/>
<dbReference type="InterPro" id="IPR027267">
    <property type="entry name" value="AH/BAR_dom_sf"/>
</dbReference>
<keyword evidence="5" id="KW-0040">ANK repeat</keyword>
<evidence type="ECO:0008006" key="11">
    <source>
        <dbReference type="Google" id="ProtNLM"/>
    </source>
</evidence>
<dbReference type="SUPFAM" id="SSF48403">
    <property type="entry name" value="Ankyrin repeat"/>
    <property type="match status" value="1"/>
</dbReference>
<sequence>MTVLDIRGCLDDSPTFRKRIQAHEESIQNFEQSLKTLIKLTRSQVELSTAYSQQQKELAEAYLSFAHAQDDPIVAQALEKFGKSIVEVEKSRAMFNTHVTDTFITPLNTFLKETVLPVKDLKKKFEKSSDDVDSALSKYMSKKIKDPTLQESAKELADARKVFYKTFVEYVSKLNDIEAKKKIDYMENVLAYMYTESAFHHQGYEILKDLEPYMRDLTGLLHDTRERYNEEVQEATLYQKILMDSTTDQYNPMQVALDAENLAVNVNKSGYLFERKNGRVYQSWSRKYYSISNGELISVSRNAKAKDEDGTQMCNLRVCSVKLTDGYDRRFCFEVISPNKILVLQAENEQEMNEWAESIRVASQLALNSNDSSKYIQQSPHLRKSAIESCSSAQLTEQQDEETNRKTLKKIRFVPGNDTCADCKANNPEWACTNLGVIVCIECSGIHRSLGVHVSKVRSVALDKWESESIEVMLQLGNTIGNSIFEEDIPTHLKDFQINPDSKSVERGLWIIEKYAKKSFVKQIEMDKDSLDKKLWDAVSENDLPSALRCIAQGANVDCRSAEAGLQTALQKAVDNNNETTVEFLLQSQSNVNEKDGKGWTALHYAAANNNVRLVLALLKRHAQPDITDDSNKTPLDLAVDCQSVQTVTALRLFAFDKQHNSSPSSSLDFGFSEAISSFKHTNMERPNITASHSAVDLSHTKLMVSKSDAVLIDDQNSELLHPEK</sequence>
<evidence type="ECO:0000256" key="6">
    <source>
        <dbReference type="PROSITE-ProRule" id="PRU00288"/>
    </source>
</evidence>
<dbReference type="SUPFAM" id="SSF50729">
    <property type="entry name" value="PH domain-like"/>
    <property type="match status" value="1"/>
</dbReference>
<dbReference type="Gene3D" id="1.25.40.20">
    <property type="entry name" value="Ankyrin repeat-containing domain"/>
    <property type="match status" value="1"/>
</dbReference>
<dbReference type="PROSITE" id="PS50297">
    <property type="entry name" value="ANK_REP_REGION"/>
    <property type="match status" value="1"/>
</dbReference>
<dbReference type="Gene3D" id="1.20.1270.60">
    <property type="entry name" value="Arfaptin homology (AH) domain/BAR domain"/>
    <property type="match status" value="1"/>
</dbReference>
<feature type="domain" description="Arf-GAP" evidence="8">
    <location>
        <begin position="405"/>
        <end position="528"/>
    </location>
</feature>